<evidence type="ECO:0000256" key="6">
    <source>
        <dbReference type="ARBA" id="ARBA00022630"/>
    </source>
</evidence>
<dbReference type="PANTHER" id="PTHR31457:SF2">
    <property type="entry name" value="CYANOCOBALAMIN REDUCTASE _ ALKYLCOBALAMIN DEALKYLASE"/>
    <property type="match status" value="1"/>
</dbReference>
<dbReference type="CDD" id="cd12959">
    <property type="entry name" value="MMACHC-like"/>
    <property type="match status" value="1"/>
</dbReference>
<keyword evidence="12" id="KW-1185">Reference proteome</keyword>
<evidence type="ECO:0000256" key="5">
    <source>
        <dbReference type="ARBA" id="ARBA00022490"/>
    </source>
</evidence>
<keyword evidence="7" id="KW-0288">FMN</keyword>
<dbReference type="PANTHER" id="PTHR31457">
    <property type="entry name" value="METHYLMALONIC ACIDURIA AND HOMOCYSTINURIA TYPE C PROTEIN"/>
    <property type="match status" value="1"/>
</dbReference>
<evidence type="ECO:0000256" key="2">
    <source>
        <dbReference type="ARBA" id="ARBA00001974"/>
    </source>
</evidence>
<evidence type="ECO:0000256" key="7">
    <source>
        <dbReference type="ARBA" id="ARBA00022643"/>
    </source>
</evidence>
<evidence type="ECO:0000256" key="11">
    <source>
        <dbReference type="ARBA" id="ARBA00031313"/>
    </source>
</evidence>
<dbReference type="RefSeq" id="XP_022109404.1">
    <property type="nucleotide sequence ID" value="XM_022253712.1"/>
</dbReference>
<reference evidence="13" key="1">
    <citation type="submission" date="2025-08" db="UniProtKB">
        <authorList>
            <consortium name="RefSeq"/>
        </authorList>
    </citation>
    <scope>IDENTIFICATION</scope>
</reference>
<comment type="cofactor">
    <cofactor evidence="1">
        <name>FMN</name>
        <dbReference type="ChEBI" id="CHEBI:58210"/>
    </cofactor>
</comment>
<keyword evidence="10" id="KW-0560">Oxidoreductase</keyword>
<evidence type="ECO:0000313" key="12">
    <source>
        <dbReference type="Proteomes" id="UP000694845"/>
    </source>
</evidence>
<dbReference type="GeneID" id="110989375"/>
<comment type="subcellular location">
    <subcellularLocation>
        <location evidence="3">Cytoplasm</location>
    </subcellularLocation>
</comment>
<dbReference type="AlphaFoldDB" id="A0A8B7ZVF9"/>
<dbReference type="GO" id="GO:0033787">
    <property type="term" value="F:cyanocobalamin reductase (cyanide-eliminating) (NADP+) activity"/>
    <property type="evidence" value="ECO:0007669"/>
    <property type="project" value="TreeGrafter"/>
</dbReference>
<dbReference type="OMA" id="FQVGWYN"/>
<keyword evidence="5" id="KW-0963">Cytoplasm</keyword>
<proteinExistence type="inferred from homology"/>
<evidence type="ECO:0000256" key="3">
    <source>
        <dbReference type="ARBA" id="ARBA00004496"/>
    </source>
</evidence>
<dbReference type="CTD" id="25974"/>
<gene>
    <name evidence="13" type="primary">LOC110989375</name>
</gene>
<dbReference type="InterPro" id="IPR032037">
    <property type="entry name" value="MMACHC"/>
</dbReference>
<dbReference type="GO" id="GO:0071949">
    <property type="term" value="F:FAD binding"/>
    <property type="evidence" value="ECO:0007669"/>
    <property type="project" value="TreeGrafter"/>
</dbReference>
<dbReference type="Pfam" id="PF16690">
    <property type="entry name" value="MMACHC"/>
    <property type="match status" value="1"/>
</dbReference>
<organism evidence="12 13">
    <name type="scientific">Acanthaster planci</name>
    <name type="common">Crown-of-thorns starfish</name>
    <dbReference type="NCBI Taxonomy" id="133434"/>
    <lineage>
        <taxon>Eukaryota</taxon>
        <taxon>Metazoa</taxon>
        <taxon>Echinodermata</taxon>
        <taxon>Eleutherozoa</taxon>
        <taxon>Asterozoa</taxon>
        <taxon>Asteroidea</taxon>
        <taxon>Valvatacea</taxon>
        <taxon>Valvatida</taxon>
        <taxon>Acanthasteridae</taxon>
        <taxon>Acanthaster</taxon>
    </lineage>
</organism>
<comment type="cofactor">
    <cofactor evidence="2">
        <name>FAD</name>
        <dbReference type="ChEBI" id="CHEBI:57692"/>
    </cofactor>
</comment>
<sequence>MALELLQKSVETVLEPAGFEIHPFKIGWYNDRVQSAFHLAYHDDTLAFCVLSTPCMFEKTFMPYVRSLTALTSRDPIDDCVAQQYNRLKESLPDYMIETIQDYELHPNRRPKILVQTVGHVSGAAYYYQRSNMKHDPWGDKKIFGVSIHPKYGGWFAFRGVLIFPGVQLPLVQQDPPDVIKTDEALKDLLDQFNDNWMENKYRDCIEVRERYSPEQIEYFQTPPAQRGKLLGFTGEKTMVERTADRCH</sequence>
<keyword evidence="9" id="KW-0521">NADP</keyword>
<dbReference type="GO" id="GO:0005737">
    <property type="term" value="C:cytoplasm"/>
    <property type="evidence" value="ECO:0007669"/>
    <property type="project" value="UniProtKB-SubCell"/>
</dbReference>
<evidence type="ECO:0000256" key="4">
    <source>
        <dbReference type="ARBA" id="ARBA00007762"/>
    </source>
</evidence>
<evidence type="ECO:0000256" key="8">
    <source>
        <dbReference type="ARBA" id="ARBA00022827"/>
    </source>
</evidence>
<dbReference type="KEGG" id="aplc:110989375"/>
<evidence type="ECO:0000256" key="1">
    <source>
        <dbReference type="ARBA" id="ARBA00001917"/>
    </source>
</evidence>
<keyword evidence="6" id="KW-0285">Flavoprotein</keyword>
<evidence type="ECO:0000256" key="10">
    <source>
        <dbReference type="ARBA" id="ARBA00023002"/>
    </source>
</evidence>
<accession>A0A8B7ZVF9</accession>
<keyword evidence="8" id="KW-0274">FAD</keyword>
<comment type="similarity">
    <text evidence="4">Belongs to the MMACHC family.</text>
</comment>
<dbReference type="GO" id="GO:0009235">
    <property type="term" value="P:cobalamin metabolic process"/>
    <property type="evidence" value="ECO:0007669"/>
    <property type="project" value="TreeGrafter"/>
</dbReference>
<evidence type="ECO:0000313" key="13">
    <source>
        <dbReference type="RefSeq" id="XP_022109404.1"/>
    </source>
</evidence>
<dbReference type="Proteomes" id="UP000694845">
    <property type="component" value="Unplaced"/>
</dbReference>
<protein>
    <recommendedName>
        <fullName evidence="11">Cyanocobalamin reductase (cyanide-eliminating)</fullName>
    </recommendedName>
</protein>
<dbReference type="GO" id="GO:0032451">
    <property type="term" value="F:demethylase activity"/>
    <property type="evidence" value="ECO:0007669"/>
    <property type="project" value="TreeGrafter"/>
</dbReference>
<dbReference type="OrthoDB" id="409189at2759"/>
<name>A0A8B7ZVF9_ACAPL</name>
<evidence type="ECO:0000256" key="9">
    <source>
        <dbReference type="ARBA" id="ARBA00022857"/>
    </source>
</evidence>